<dbReference type="EMBL" id="BARV01037521">
    <property type="protein sequence ID" value="GAI51638.1"/>
    <property type="molecule type" value="Genomic_DNA"/>
</dbReference>
<organism evidence="1">
    <name type="scientific">marine sediment metagenome</name>
    <dbReference type="NCBI Taxonomy" id="412755"/>
    <lineage>
        <taxon>unclassified sequences</taxon>
        <taxon>metagenomes</taxon>
        <taxon>ecological metagenomes</taxon>
    </lineage>
</organism>
<comment type="caution">
    <text evidence="1">The sequence shown here is derived from an EMBL/GenBank/DDBJ whole genome shotgun (WGS) entry which is preliminary data.</text>
</comment>
<accession>X1P714</accession>
<proteinExistence type="predicted"/>
<sequence length="79" mass="8800">MTDALHPMCAKCAKVVCSPAIGIDEAPTLDEAPSFCPMRLFPELVDRAVSEYDKPAVKEFARLASIQEFECYERTEEGM</sequence>
<evidence type="ECO:0000313" key="1">
    <source>
        <dbReference type="EMBL" id="GAI51638.1"/>
    </source>
</evidence>
<reference evidence="1" key="1">
    <citation type="journal article" date="2014" name="Front. Microbiol.">
        <title>High frequency of phylogenetically diverse reductive dehalogenase-homologous genes in deep subseafloor sedimentary metagenomes.</title>
        <authorList>
            <person name="Kawai M."/>
            <person name="Futagami T."/>
            <person name="Toyoda A."/>
            <person name="Takaki Y."/>
            <person name="Nishi S."/>
            <person name="Hori S."/>
            <person name="Arai W."/>
            <person name="Tsubouchi T."/>
            <person name="Morono Y."/>
            <person name="Uchiyama I."/>
            <person name="Ito T."/>
            <person name="Fujiyama A."/>
            <person name="Inagaki F."/>
            <person name="Takami H."/>
        </authorList>
    </citation>
    <scope>NUCLEOTIDE SEQUENCE</scope>
    <source>
        <strain evidence="1">Expedition CK06-06</strain>
    </source>
</reference>
<dbReference type="AlphaFoldDB" id="X1P714"/>
<name>X1P714_9ZZZZ</name>
<feature type="non-terminal residue" evidence="1">
    <location>
        <position position="79"/>
    </location>
</feature>
<protein>
    <submittedName>
        <fullName evidence="1">Uncharacterized protein</fullName>
    </submittedName>
</protein>
<gene>
    <name evidence="1" type="ORF">S06H3_58026</name>
</gene>